<evidence type="ECO:0000313" key="3">
    <source>
        <dbReference type="Proteomes" id="UP001237152"/>
    </source>
</evidence>
<evidence type="ECO:0000313" key="2">
    <source>
        <dbReference type="EMBL" id="QBZ81145.1"/>
    </source>
</evidence>
<evidence type="ECO:0000256" key="1">
    <source>
        <dbReference type="SAM" id="MobiDB-lite"/>
    </source>
</evidence>
<reference evidence="2" key="1">
    <citation type="journal article" date="2019" name="Front. Microbiol.">
        <title>Pandoravirus Celtis Illustrates the Microevolution Processes at Work in the Giant Pandoraviridae Genomes.</title>
        <authorList>
            <person name="Legendre M."/>
            <person name="Alempic J.M."/>
            <person name="Philippe N."/>
            <person name="Lartigue A."/>
            <person name="Jeudy S."/>
            <person name="Poirot O."/>
            <person name="Ta N.T."/>
            <person name="Nin S."/>
            <person name="Coute Y."/>
            <person name="Abergel C."/>
            <person name="Claverie J.M."/>
        </authorList>
    </citation>
    <scope>NUCLEOTIDE SEQUENCE</scope>
</reference>
<dbReference type="Proteomes" id="UP001237152">
    <property type="component" value="Segment"/>
</dbReference>
<dbReference type="InterPro" id="IPR036047">
    <property type="entry name" value="F-box-like_dom_sf"/>
</dbReference>
<dbReference type="SUPFAM" id="SSF81383">
    <property type="entry name" value="F-box domain"/>
    <property type="match status" value="1"/>
</dbReference>
<sequence>MHQTDLFLLGCHDGMAPRAKEANILYAAAQAPAVLPIGSSCLILRWRHQEKKKGKANPRRQCAVPRHTIPMTQADATMTTMDHDQGDKPSNGMLSSLPLELLARILNGHGSVGNPWRRRLRPLLDPRWRFAARAVCRLWRDVIEHPSAEDTAAMGKHPHRRWNQVHEYTPTGCPKWPTGRVVCMTAVADWIAVDPAPWIDDPEALYAWCHHQARASRKHVVTALVACGAPWAMAHVFDHHWPRLAFVASRAPTDPMPADADDPFAPRDRGEQNDGFRAEGPSSARMVGEYDNWDVDGDGDVEGLVDVLIKVSLGRGLGGAHRTLCQRFGYDESKAYLSPVIRGGHAQLLGNLINAGAEMACYYWQAAVETKNTACLAKLLDLGLPYIPSPHPRSRLPSGRARGDEPAWVEEAVTAGNIDALILCDTRGIPFDANVAFVAAAAANRPSVMQWLWDRQTAQRNRAPPDDLAKRTRTSDLDVDAAVLASIAYEHSRSKRREASLAWLCDERQWTPRGSHPTLHMAALVEHACAQRAVRCAALLAERWPRTFLDAGLKNVLLVIGQCREEPDGLDIVLRMSVLLDRYAGDPAATDAPNLWPGLFAAQPMRAYRAERLVQYVRHWTSFVYALSIGEVPTDDDTCAICLQPDEPCACTRHPMWEHTDDNWQAPTVPGAQDDVVTRMAPLRRWVRPVPLPVAAILPDVAQSVPRAHREMVDWLAARHLVLASDQDTTVPVPNAL</sequence>
<name>A0A4D6EHA7_9VIRU</name>
<gene>
    <name evidence="2" type="ORF">pclt_cds_552</name>
</gene>
<organism evidence="2 3">
    <name type="scientific">Pandoravirus celtis</name>
    <dbReference type="NCBI Taxonomy" id="2568002"/>
    <lineage>
        <taxon>Viruses</taxon>
        <taxon>Pandoravirus</taxon>
    </lineage>
</organism>
<dbReference type="EMBL" id="MK174290">
    <property type="protein sequence ID" value="QBZ81145.1"/>
    <property type="molecule type" value="Genomic_DNA"/>
</dbReference>
<feature type="compositionally biased region" description="Basic and acidic residues" evidence="1">
    <location>
        <begin position="264"/>
        <end position="277"/>
    </location>
</feature>
<protein>
    <submittedName>
        <fullName evidence="2">F-box domain containing protein</fullName>
    </submittedName>
</protein>
<proteinExistence type="predicted"/>
<accession>A0A4D6EHA7</accession>
<feature type="region of interest" description="Disordered" evidence="1">
    <location>
        <begin position="254"/>
        <end position="281"/>
    </location>
</feature>